<evidence type="ECO:0000256" key="1">
    <source>
        <dbReference type="SAM" id="Coils"/>
    </source>
</evidence>
<proteinExistence type="predicted"/>
<feature type="coiled-coil region" evidence="1">
    <location>
        <begin position="131"/>
        <end position="158"/>
    </location>
</feature>
<organism evidence="3">
    <name type="scientific">viral metagenome</name>
    <dbReference type="NCBI Taxonomy" id="1070528"/>
    <lineage>
        <taxon>unclassified sequences</taxon>
        <taxon>metagenomes</taxon>
        <taxon>organismal metagenomes</taxon>
    </lineage>
</organism>
<sequence>MARTIKNQFSNVYGEGKNLNIGKNKSVKEMLNNIPNAPNENNDMNNESLVTNSSKTFHLETKLESNSSKMTGISSPFNLLYVIILLLLFTIIGVVYYYKDMVLHYLSGSKIDKNDKIDNTTAKVEHTSSKVDAASTKIDDTSAKIDNLEEKINKLSDKTCPTSNTIPAVNTLNNKMDKISTYSKEQNVTENGFCYIGYDNGQRDCVDVYAGDVCMSGEIFPTLDICINPKLRA</sequence>
<feature type="transmembrane region" description="Helical" evidence="2">
    <location>
        <begin position="79"/>
        <end position="98"/>
    </location>
</feature>
<keyword evidence="1" id="KW-0175">Coiled coil</keyword>
<keyword evidence="2" id="KW-1133">Transmembrane helix</keyword>
<keyword evidence="2" id="KW-0812">Transmembrane</keyword>
<evidence type="ECO:0000256" key="2">
    <source>
        <dbReference type="SAM" id="Phobius"/>
    </source>
</evidence>
<accession>A0A6C0ETM5</accession>
<evidence type="ECO:0000313" key="3">
    <source>
        <dbReference type="EMBL" id="QHT32348.1"/>
    </source>
</evidence>
<name>A0A6C0ETM5_9ZZZZ</name>
<dbReference type="EMBL" id="MN738935">
    <property type="protein sequence ID" value="QHT32348.1"/>
    <property type="molecule type" value="Genomic_DNA"/>
</dbReference>
<reference evidence="3" key="1">
    <citation type="journal article" date="2020" name="Nature">
        <title>Giant virus diversity and host interactions through global metagenomics.</title>
        <authorList>
            <person name="Schulz F."/>
            <person name="Roux S."/>
            <person name="Paez-Espino D."/>
            <person name="Jungbluth S."/>
            <person name="Walsh D.A."/>
            <person name="Denef V.J."/>
            <person name="McMahon K.D."/>
            <person name="Konstantinidis K.T."/>
            <person name="Eloe-Fadrosh E.A."/>
            <person name="Kyrpides N.C."/>
            <person name="Woyke T."/>
        </authorList>
    </citation>
    <scope>NUCLEOTIDE SEQUENCE</scope>
    <source>
        <strain evidence="3">GVMAG-M-3300009159-65</strain>
    </source>
</reference>
<dbReference type="AlphaFoldDB" id="A0A6C0ETM5"/>
<keyword evidence="2" id="KW-0472">Membrane</keyword>
<protein>
    <submittedName>
        <fullName evidence="3">Uncharacterized protein</fullName>
    </submittedName>
</protein>
<dbReference type="Gene3D" id="1.20.1270.70">
    <property type="entry name" value="Designed single chain three-helix bundle"/>
    <property type="match status" value="1"/>
</dbReference>